<dbReference type="OrthoDB" id="675983at2759"/>
<dbReference type="AlphaFoldDB" id="A0A1R3IX17"/>
<sequence length="62" mass="7122">MGGTSSSSSKGWVVLLKRLIKKESWRWKFLGSGFKWKSLNIQLSFIDDVLFRIASVLEAIYL</sequence>
<dbReference type="Gramene" id="OMO87126">
    <property type="protein sequence ID" value="OMO87126"/>
    <property type="gene ID" value="CCACVL1_09251"/>
</dbReference>
<gene>
    <name evidence="1" type="ORF">CCACVL1_09251</name>
</gene>
<comment type="caution">
    <text evidence="1">The sequence shown here is derived from an EMBL/GenBank/DDBJ whole genome shotgun (WGS) entry which is preliminary data.</text>
</comment>
<accession>A0A1R3IX17</accession>
<evidence type="ECO:0000313" key="2">
    <source>
        <dbReference type="Proteomes" id="UP000188268"/>
    </source>
</evidence>
<dbReference type="Proteomes" id="UP000188268">
    <property type="component" value="Unassembled WGS sequence"/>
</dbReference>
<dbReference type="STRING" id="210143.A0A1R3IX17"/>
<keyword evidence="2" id="KW-1185">Reference proteome</keyword>
<protein>
    <submittedName>
        <fullName evidence="1">Uncharacterized protein</fullName>
    </submittedName>
</protein>
<evidence type="ECO:0000313" key="1">
    <source>
        <dbReference type="EMBL" id="OMO87126.1"/>
    </source>
</evidence>
<reference evidence="1 2" key="1">
    <citation type="submission" date="2013-09" db="EMBL/GenBank/DDBJ databases">
        <title>Corchorus capsularis genome sequencing.</title>
        <authorList>
            <person name="Alam M."/>
            <person name="Haque M.S."/>
            <person name="Islam M.S."/>
            <person name="Emdad E.M."/>
            <person name="Islam M.M."/>
            <person name="Ahmed B."/>
            <person name="Halim A."/>
            <person name="Hossen Q.M.M."/>
            <person name="Hossain M.Z."/>
            <person name="Ahmed R."/>
            <person name="Khan M.M."/>
            <person name="Islam R."/>
            <person name="Rashid M.M."/>
            <person name="Khan S.A."/>
            <person name="Rahman M.S."/>
            <person name="Alam M."/>
        </authorList>
    </citation>
    <scope>NUCLEOTIDE SEQUENCE [LARGE SCALE GENOMIC DNA]</scope>
    <source>
        <strain evidence="2">cv. CVL-1</strain>
        <tissue evidence="1">Whole seedling</tissue>
    </source>
</reference>
<proteinExistence type="predicted"/>
<dbReference type="PANTHER" id="PTHR33726">
    <property type="entry name" value="TRANSMEMBRANE PROTEIN"/>
    <property type="match status" value="1"/>
</dbReference>
<name>A0A1R3IX17_COCAP</name>
<feature type="non-terminal residue" evidence="1">
    <location>
        <position position="62"/>
    </location>
</feature>
<organism evidence="1 2">
    <name type="scientific">Corchorus capsularis</name>
    <name type="common">Jute</name>
    <dbReference type="NCBI Taxonomy" id="210143"/>
    <lineage>
        <taxon>Eukaryota</taxon>
        <taxon>Viridiplantae</taxon>
        <taxon>Streptophyta</taxon>
        <taxon>Embryophyta</taxon>
        <taxon>Tracheophyta</taxon>
        <taxon>Spermatophyta</taxon>
        <taxon>Magnoliopsida</taxon>
        <taxon>eudicotyledons</taxon>
        <taxon>Gunneridae</taxon>
        <taxon>Pentapetalae</taxon>
        <taxon>rosids</taxon>
        <taxon>malvids</taxon>
        <taxon>Malvales</taxon>
        <taxon>Malvaceae</taxon>
        <taxon>Grewioideae</taxon>
        <taxon>Apeibeae</taxon>
        <taxon>Corchorus</taxon>
    </lineage>
</organism>
<dbReference type="PANTHER" id="PTHR33726:SF3">
    <property type="entry name" value="TRANSMEMBRANE PROTEIN"/>
    <property type="match status" value="1"/>
</dbReference>
<dbReference type="OMA" id="TSSPFRW"/>
<dbReference type="EMBL" id="AWWV01009298">
    <property type="protein sequence ID" value="OMO87126.1"/>
    <property type="molecule type" value="Genomic_DNA"/>
</dbReference>